<dbReference type="EMBL" id="JANPWE010000011">
    <property type="protein sequence ID" value="MCR6546772.1"/>
    <property type="molecule type" value="Genomic_DNA"/>
</dbReference>
<evidence type="ECO:0000313" key="2">
    <source>
        <dbReference type="EMBL" id="MCR6546772.1"/>
    </source>
</evidence>
<feature type="compositionally biased region" description="Basic and acidic residues" evidence="1">
    <location>
        <begin position="1"/>
        <end position="13"/>
    </location>
</feature>
<comment type="caution">
    <text evidence="2">The sequence shown here is derived from an EMBL/GenBank/DDBJ whole genome shotgun (WGS) entry which is preliminary data.</text>
</comment>
<gene>
    <name evidence="2" type="ORF">NVS47_14845</name>
</gene>
<proteinExistence type="predicted"/>
<evidence type="ECO:0000313" key="3">
    <source>
        <dbReference type="Proteomes" id="UP001524944"/>
    </source>
</evidence>
<dbReference type="Proteomes" id="UP001524944">
    <property type="component" value="Unassembled WGS sequence"/>
</dbReference>
<evidence type="ECO:0000256" key="1">
    <source>
        <dbReference type="SAM" id="MobiDB-lite"/>
    </source>
</evidence>
<reference evidence="2 3" key="1">
    <citation type="submission" date="2022-08" db="EMBL/GenBank/DDBJ databases">
        <title>Proteogenomics of the novel Dehalobacterium formicoaceticum strain EZ94 highlights a key role of methyltransferases during anaerobic dichloromethane degradation.</title>
        <authorList>
            <person name="Wasmund K."/>
        </authorList>
    </citation>
    <scope>NUCLEOTIDE SEQUENCE [LARGE SCALE GENOMIC DNA]</scope>
    <source>
        <strain evidence="2 3">EZ94</strain>
    </source>
</reference>
<accession>A0ABT1Y798</accession>
<sequence length="42" mass="4918">MEKNKKPYQKENKNQGLKTVVPENQNQNHNIKKEALGPNTKR</sequence>
<name>A0ABT1Y798_9FIRM</name>
<keyword evidence="3" id="KW-1185">Reference proteome</keyword>
<protein>
    <submittedName>
        <fullName evidence="2">Uncharacterized protein</fullName>
    </submittedName>
</protein>
<feature type="compositionally biased region" description="Polar residues" evidence="1">
    <location>
        <begin position="14"/>
        <end position="29"/>
    </location>
</feature>
<feature type="region of interest" description="Disordered" evidence="1">
    <location>
        <begin position="1"/>
        <end position="42"/>
    </location>
</feature>
<dbReference type="RefSeq" id="WP_257914050.1">
    <property type="nucleotide sequence ID" value="NZ_CP022121.1"/>
</dbReference>
<organism evidence="2 3">
    <name type="scientific">Dehalobacterium formicoaceticum</name>
    <dbReference type="NCBI Taxonomy" id="51515"/>
    <lineage>
        <taxon>Bacteria</taxon>
        <taxon>Bacillati</taxon>
        <taxon>Bacillota</taxon>
        <taxon>Clostridia</taxon>
        <taxon>Eubacteriales</taxon>
        <taxon>Peptococcaceae</taxon>
        <taxon>Dehalobacterium</taxon>
    </lineage>
</organism>